<dbReference type="InterPro" id="IPR050266">
    <property type="entry name" value="AB_hydrolase_sf"/>
</dbReference>
<proteinExistence type="predicted"/>
<reference evidence="3" key="1">
    <citation type="journal article" date="2016" name="Genome Announc.">
        <title>Draft genome sequence of Aspergillus niger strain An76.</title>
        <authorList>
            <person name="Gong W."/>
            <person name="Cheng Z."/>
            <person name="Zhang H."/>
            <person name="Liu L."/>
            <person name="Gao P."/>
            <person name="Wang L."/>
        </authorList>
    </citation>
    <scope>NUCLEOTIDE SEQUENCE [LARGE SCALE GENOMIC DNA]</scope>
    <source>
        <strain evidence="3">An76</strain>
    </source>
</reference>
<dbReference type="PANTHER" id="PTHR43798">
    <property type="entry name" value="MONOACYLGLYCEROL LIPASE"/>
    <property type="match status" value="1"/>
</dbReference>
<dbReference type="Gene3D" id="3.40.50.1820">
    <property type="entry name" value="alpha/beta hydrolase"/>
    <property type="match status" value="1"/>
</dbReference>
<dbReference type="PANTHER" id="PTHR43798:SF33">
    <property type="entry name" value="HYDROLASE, PUTATIVE (AFU_ORTHOLOGUE AFUA_2G14860)-RELATED"/>
    <property type="match status" value="1"/>
</dbReference>
<dbReference type="GO" id="GO:0016020">
    <property type="term" value="C:membrane"/>
    <property type="evidence" value="ECO:0007669"/>
    <property type="project" value="TreeGrafter"/>
</dbReference>
<dbReference type="SUPFAM" id="SSF53474">
    <property type="entry name" value="alpha/beta-Hydrolases"/>
    <property type="match status" value="1"/>
</dbReference>
<dbReference type="InterPro" id="IPR000639">
    <property type="entry name" value="Epox_hydrolase-like"/>
</dbReference>
<protein>
    <submittedName>
        <fullName evidence="2">Alpha/beta hydrolase fold family protein</fullName>
    </submittedName>
</protein>
<dbReference type="Pfam" id="PF00561">
    <property type="entry name" value="Abhydrolase_1"/>
    <property type="match status" value="1"/>
</dbReference>
<sequence>MTFATVQTRIVHVPHLGGIYASTYMPEPYDPSKQTLVLCHSWGTSVDLYRHQYQNENLKRLVNLLAIDLLGHGQTRTESEHFTYWDSAIMNLQVLDALNITGRIFVLGTSQGGWQTVRMALLAPERVAGIIPIGTSFDAETARSIKLGCRDAKETLTPIIEDLQCIKRTPSFQPSDALAELIFKTGFNDIPSEDYDFWVETLRRVWSGDDGRRRARMCVLNLRDRDGLHGRLFDIQCPVLRMHGTKDAIYSVRNAEDEMKLLPNSPDSKLLVVEGGAHYLNYSHHHEVDSALIDFLSNQSLEFGPPPE</sequence>
<dbReference type="VEuPathDB" id="FungiDB:M747DRAFT_369432"/>
<name>A0A100IMH5_ASPNG</name>
<dbReference type="InterPro" id="IPR029058">
    <property type="entry name" value="AB_hydrolase_fold"/>
</dbReference>
<dbReference type="EMBL" id="BCMY01000011">
    <property type="protein sequence ID" value="GAQ43932.1"/>
    <property type="molecule type" value="Genomic_DNA"/>
</dbReference>
<dbReference type="GO" id="GO:0047372">
    <property type="term" value="F:monoacylglycerol lipase activity"/>
    <property type="evidence" value="ECO:0007669"/>
    <property type="project" value="TreeGrafter"/>
</dbReference>
<evidence type="ECO:0000313" key="3">
    <source>
        <dbReference type="Proteomes" id="UP000068243"/>
    </source>
</evidence>
<feature type="domain" description="AB hydrolase-1" evidence="1">
    <location>
        <begin position="35"/>
        <end position="135"/>
    </location>
</feature>
<dbReference type="AlphaFoldDB" id="A0A100IMH5"/>
<dbReference type="InterPro" id="IPR000073">
    <property type="entry name" value="AB_hydrolase_1"/>
</dbReference>
<dbReference type="OrthoDB" id="19657at2759"/>
<dbReference type="PRINTS" id="PR00412">
    <property type="entry name" value="EPOXHYDRLASE"/>
</dbReference>
<dbReference type="VEuPathDB" id="FungiDB:ASPNIDRAFT2_1218678"/>
<dbReference type="VEuPathDB" id="FungiDB:ATCC64974_68660"/>
<dbReference type="OMA" id="TRTESEH"/>
<gene>
    <name evidence="2" type="ORF">ABL_06593</name>
</gene>
<comment type="caution">
    <text evidence="2">The sequence shown here is derived from an EMBL/GenBank/DDBJ whole genome shotgun (WGS) entry which is preliminary data.</text>
</comment>
<organism evidence="2 3">
    <name type="scientific">Aspergillus niger</name>
    <dbReference type="NCBI Taxonomy" id="5061"/>
    <lineage>
        <taxon>Eukaryota</taxon>
        <taxon>Fungi</taxon>
        <taxon>Dikarya</taxon>
        <taxon>Ascomycota</taxon>
        <taxon>Pezizomycotina</taxon>
        <taxon>Eurotiomycetes</taxon>
        <taxon>Eurotiomycetidae</taxon>
        <taxon>Eurotiales</taxon>
        <taxon>Aspergillaceae</taxon>
        <taxon>Aspergillus</taxon>
        <taxon>Aspergillus subgen. Circumdati</taxon>
    </lineage>
</organism>
<dbReference type="GO" id="GO:0046464">
    <property type="term" value="P:acylglycerol catabolic process"/>
    <property type="evidence" value="ECO:0007669"/>
    <property type="project" value="TreeGrafter"/>
</dbReference>
<evidence type="ECO:0000259" key="1">
    <source>
        <dbReference type="Pfam" id="PF00561"/>
    </source>
</evidence>
<evidence type="ECO:0000313" key="2">
    <source>
        <dbReference type="EMBL" id="GAQ43932.1"/>
    </source>
</evidence>
<accession>A0A100IMH5</accession>
<dbReference type="VEuPathDB" id="FungiDB:An16g05740"/>
<dbReference type="Proteomes" id="UP000068243">
    <property type="component" value="Unassembled WGS sequence"/>
</dbReference>
<keyword evidence="2" id="KW-0378">Hydrolase</keyword>